<accession>A0A1B6FQE3</accession>
<sequence length="120" mass="13534">PVRWAVREKTISLCTLLQAPLYDEYSEGQYYSVPGARGEEWATKSHLPFSSPCLAGRRPVWYALFSHTGAQYSAAEKAKDNAEVRRTCAFAPQDDPARCCTKFVLVLIFPATFSKWLLKV</sequence>
<evidence type="ECO:0000313" key="1">
    <source>
        <dbReference type="EMBL" id="JAS52427.1"/>
    </source>
</evidence>
<organism evidence="1">
    <name type="scientific">Cuerna arida</name>
    <dbReference type="NCBI Taxonomy" id="1464854"/>
    <lineage>
        <taxon>Eukaryota</taxon>
        <taxon>Metazoa</taxon>
        <taxon>Ecdysozoa</taxon>
        <taxon>Arthropoda</taxon>
        <taxon>Hexapoda</taxon>
        <taxon>Insecta</taxon>
        <taxon>Pterygota</taxon>
        <taxon>Neoptera</taxon>
        <taxon>Paraneoptera</taxon>
        <taxon>Hemiptera</taxon>
        <taxon>Auchenorrhyncha</taxon>
        <taxon>Membracoidea</taxon>
        <taxon>Cicadellidae</taxon>
        <taxon>Cicadellinae</taxon>
        <taxon>Proconiini</taxon>
        <taxon>Cuerna</taxon>
    </lineage>
</organism>
<name>A0A1B6FQE3_9HEMI</name>
<reference evidence="1" key="1">
    <citation type="submission" date="2015-11" db="EMBL/GenBank/DDBJ databases">
        <title>De novo transcriptome assembly of four potential Pierce s Disease insect vectors from Arizona vineyards.</title>
        <authorList>
            <person name="Tassone E.E."/>
        </authorList>
    </citation>
    <scope>NUCLEOTIDE SEQUENCE</scope>
</reference>
<dbReference type="AlphaFoldDB" id="A0A1B6FQE3"/>
<proteinExistence type="predicted"/>
<protein>
    <submittedName>
        <fullName evidence="1">Uncharacterized protein</fullName>
    </submittedName>
</protein>
<gene>
    <name evidence="1" type="ORF">g.8943</name>
</gene>
<feature type="non-terminal residue" evidence="1">
    <location>
        <position position="120"/>
    </location>
</feature>
<dbReference type="EMBL" id="GECZ01017342">
    <property type="protein sequence ID" value="JAS52427.1"/>
    <property type="molecule type" value="Transcribed_RNA"/>
</dbReference>
<feature type="non-terminal residue" evidence="1">
    <location>
        <position position="1"/>
    </location>
</feature>